<proteinExistence type="predicted"/>
<evidence type="ECO:0000313" key="2">
    <source>
        <dbReference type="Proteomes" id="UP000041254"/>
    </source>
</evidence>
<dbReference type="AlphaFoldDB" id="A0A0G4EL55"/>
<organism evidence="1 2">
    <name type="scientific">Vitrella brassicaformis (strain CCMP3155)</name>
    <dbReference type="NCBI Taxonomy" id="1169540"/>
    <lineage>
        <taxon>Eukaryota</taxon>
        <taxon>Sar</taxon>
        <taxon>Alveolata</taxon>
        <taxon>Colpodellida</taxon>
        <taxon>Vitrellaceae</taxon>
        <taxon>Vitrella</taxon>
    </lineage>
</organism>
<accession>A0A0G4EL55</accession>
<dbReference type="VEuPathDB" id="CryptoDB:Vbra_12314"/>
<evidence type="ECO:0000313" key="1">
    <source>
        <dbReference type="EMBL" id="CEL97729.1"/>
    </source>
</evidence>
<gene>
    <name evidence="1" type="ORF">Vbra_12314</name>
</gene>
<protein>
    <submittedName>
        <fullName evidence="1">Uncharacterized protein</fullName>
    </submittedName>
</protein>
<name>A0A0G4EL55_VITBC</name>
<reference evidence="1 2" key="1">
    <citation type="submission" date="2014-11" db="EMBL/GenBank/DDBJ databases">
        <authorList>
            <person name="Zhu J."/>
            <person name="Qi W."/>
            <person name="Song R."/>
        </authorList>
    </citation>
    <scope>NUCLEOTIDE SEQUENCE [LARGE SCALE GENOMIC DNA]</scope>
</reference>
<keyword evidence="2" id="KW-1185">Reference proteome</keyword>
<dbReference type="Proteomes" id="UP000041254">
    <property type="component" value="Unassembled WGS sequence"/>
</dbReference>
<sequence length="764" mass="82558">MRERSTCVKKAKTLQDVNLQVLGAFLRQLDGSKGRAARLLQSESGEALPQWLAEYIDSHRHALHHTQLKSLWMILSRWVLEPSSTPALVVSFAAVMMGALVAAVCETNKGGGAADGDLTAMVDCVSRPDVMERQEFESMPAYLPLLDGLLRHTTGRKIIMAAMRESPSRRDQWINGLVSLLNAQRTPHKVRWDAARMLTGLLAASQTPLPLRLKDHECGMGMEGTLALICSALALEARVGGTVDVDEWAKTQHSYAVSLVDELRVPLVLQQWWSQRTQQGVDALVELTHTVCSDPPGPSSAFPLHQHLRHTLHEIAMQQQDSDALTAPMSFLSLRLAVHCLPLLSPPTCGPLVDFIRRQIGACWDDGRDPCRPCGSGSSISILELEEGGGDDGELSLSDWLAGLLAVLGAAADTDTGVLIKVESLDALLADMAETWCVKELLSDHGSSVLTLTTRLMALLPPGTNTPPPPSLAAFVRTLASNLHTDDHASVTRAEGDRCTMAWRTVAVIASHYPHVVMQECGNDLRGATKALFCPVSEMEAGASSPCVACCRFWQSLPMALAQCLDEAAVRELADDLARCFTQPAHPLRRRPPPAPLSSRPPLLDVRAETLDVVARTLLSLMEQSPLVSSIITAALRPHTQDLLPWVQRHECGVACLELMSRLDQQTLAAHLQGDNGNAAAAAGAASCEELVASSEEGRVRALRNAGVDLGNEVLSRRRLDDRLASNAPSHRGACGCWCVEKDGYLASLLADLVSDICVDCPGE</sequence>
<dbReference type="EMBL" id="CDMY01000255">
    <property type="protein sequence ID" value="CEL97729.1"/>
    <property type="molecule type" value="Genomic_DNA"/>
</dbReference>
<dbReference type="InParanoid" id="A0A0G4EL55"/>